<accession>A0A976QUZ4</accession>
<evidence type="ECO:0000313" key="3">
    <source>
        <dbReference type="Proteomes" id="UP000244811"/>
    </source>
</evidence>
<protein>
    <submittedName>
        <fullName evidence="2">Uncharacterized protein</fullName>
    </submittedName>
</protein>
<organism evidence="2 3">
    <name type="scientific">Theileria orientalis</name>
    <dbReference type="NCBI Taxonomy" id="68886"/>
    <lineage>
        <taxon>Eukaryota</taxon>
        <taxon>Sar</taxon>
        <taxon>Alveolata</taxon>
        <taxon>Apicomplexa</taxon>
        <taxon>Aconoidasida</taxon>
        <taxon>Piroplasmida</taxon>
        <taxon>Theileriidae</taxon>
        <taxon>Theileria</taxon>
    </lineage>
</organism>
<gene>
    <name evidence="2" type="ORF">MACK_002392</name>
</gene>
<dbReference type="Proteomes" id="UP000244811">
    <property type="component" value="Chromosome 3"/>
</dbReference>
<dbReference type="InterPro" id="IPR007480">
    <property type="entry name" value="DUF529"/>
</dbReference>
<feature type="compositionally biased region" description="Polar residues" evidence="1">
    <location>
        <begin position="65"/>
        <end position="89"/>
    </location>
</feature>
<dbReference type="Pfam" id="PF04385">
    <property type="entry name" value="FAINT"/>
    <property type="match status" value="1"/>
</dbReference>
<reference evidence="2" key="1">
    <citation type="submission" date="2022-07" db="EMBL/GenBank/DDBJ databases">
        <title>Evaluation of T. orientalis genome assembly methods using nanopore sequencing and analysis of variation between genomes.</title>
        <authorList>
            <person name="Yam J."/>
            <person name="Micallef M.L."/>
            <person name="Liu M."/>
            <person name="Djordjevic S.P."/>
            <person name="Bogema D.R."/>
            <person name="Jenkins C."/>
        </authorList>
    </citation>
    <scope>NUCLEOTIDE SEQUENCE</scope>
    <source>
        <strain evidence="2">Goon Nure</strain>
    </source>
</reference>
<dbReference type="AlphaFoldDB" id="A0A976QUZ4"/>
<name>A0A976QUZ4_THEOR</name>
<evidence type="ECO:0000256" key="1">
    <source>
        <dbReference type="SAM" id="MobiDB-lite"/>
    </source>
</evidence>
<feature type="region of interest" description="Disordered" evidence="1">
    <location>
        <begin position="55"/>
        <end position="89"/>
    </location>
</feature>
<sequence>MDIFYAKDGFLINEIYLSGNKRWPPDGEVKQCKKVLFIINPSDGKKTLRVLYPDEDEAYDPDNPPQKTSDPNQGMTQPSQGGTTTPLLSESTASYNEADVSSLYSPLASVSGSTETIPSLEDVLSATDPNAITSVPHQDSYKTDGNGQVYLEFTVAKGQESSDLASGSHGTDAFIVEEIHPPNHGRTIEYEDSDDEFTPDDDDTPVDLTTYVTRVGRRVGQLETRMDSAETTIRLLTRTLGYQHEILDFRRRFGVKTAPFGADMGRHAFFDPAAFRPATSQVSKVLDPTEHPSDIKLFVLDVNDDSKHAELGKDKFTVKQEGDEIQYVFEPGVECKLVTFKDRTVWNHRSTDPHPNGVVFHPVDDKVVVDFEDAIVMFVKKGELDGDDVSSGHPAKKSIVDIPLDKIESDDDLGHHKAGERENGTDVAANATSNGGDIVCYLNLPRLHLYLRNLPRLQLYQSHLLKLHLYRQILTRLQLYQSHLL</sequence>
<dbReference type="EMBL" id="CP056070">
    <property type="protein sequence ID" value="UKK01574.2"/>
    <property type="molecule type" value="Genomic_DNA"/>
</dbReference>
<evidence type="ECO:0000313" key="2">
    <source>
        <dbReference type="EMBL" id="UKK01574.2"/>
    </source>
</evidence>
<proteinExistence type="predicted"/>